<protein>
    <submittedName>
        <fullName evidence="2">MxaD protein</fullName>
    </submittedName>
</protein>
<dbReference type="EMBL" id="FOSH01000018">
    <property type="protein sequence ID" value="SFK66165.1"/>
    <property type="molecule type" value="Genomic_DNA"/>
</dbReference>
<evidence type="ECO:0000313" key="3">
    <source>
        <dbReference type="Proteomes" id="UP000198924"/>
    </source>
</evidence>
<organism evidence="2 3">
    <name type="scientific">Methylophaga sulfidovorans</name>
    <dbReference type="NCBI Taxonomy" id="45496"/>
    <lineage>
        <taxon>Bacteria</taxon>
        <taxon>Pseudomonadati</taxon>
        <taxon>Pseudomonadota</taxon>
        <taxon>Gammaproteobacteria</taxon>
        <taxon>Thiotrichales</taxon>
        <taxon>Piscirickettsiaceae</taxon>
        <taxon>Methylophaga</taxon>
    </lineage>
</organism>
<sequence length="173" mass="19331">MKLWATALMASQLFVTSLAFAHGPTPQKIDETIVIDAPVETVWKKVSDFNGIADWHPMVESVTSPEEGTRVLKLKGKGEITDSLDEKDDAKHYLSYRLLEENIEAFPVSFYTVSIELSKANEGTEMSWKGRFYRADTGNFPPEQYNDESAVKAMEAFAKTGMASLKESLEGKK</sequence>
<evidence type="ECO:0000313" key="2">
    <source>
        <dbReference type="EMBL" id="SFK66165.1"/>
    </source>
</evidence>
<reference evidence="3" key="1">
    <citation type="submission" date="2016-10" db="EMBL/GenBank/DDBJ databases">
        <authorList>
            <person name="Varghese N."/>
            <person name="Submissions S."/>
        </authorList>
    </citation>
    <scope>NUCLEOTIDE SEQUENCE [LARGE SCALE GENOMIC DNA]</scope>
    <source>
        <strain evidence="3">DSM 11578</strain>
    </source>
</reference>
<dbReference type="PANTHER" id="PTHR39332:SF7">
    <property type="entry name" value="SRPBCC FAMILY PROTEIN"/>
    <property type="match status" value="1"/>
</dbReference>
<dbReference type="STRING" id="45496.SAMN04488079_11846"/>
<evidence type="ECO:0000256" key="1">
    <source>
        <dbReference type="SAM" id="SignalP"/>
    </source>
</evidence>
<dbReference type="Proteomes" id="UP000198924">
    <property type="component" value="Unassembled WGS sequence"/>
</dbReference>
<gene>
    <name evidence="2" type="ORF">SAMN04488079_11846</name>
</gene>
<keyword evidence="1" id="KW-0732">Signal</keyword>
<dbReference type="OrthoDB" id="1364128at2"/>
<dbReference type="AlphaFoldDB" id="A0A1I4BBN2"/>
<dbReference type="Pfam" id="PF10604">
    <property type="entry name" value="Polyketide_cyc2"/>
    <property type="match status" value="1"/>
</dbReference>
<dbReference type="InterPro" id="IPR019587">
    <property type="entry name" value="Polyketide_cyclase/dehydratase"/>
</dbReference>
<feature type="signal peptide" evidence="1">
    <location>
        <begin position="1"/>
        <end position="21"/>
    </location>
</feature>
<accession>A0A1I4BBN2</accession>
<dbReference type="PANTHER" id="PTHR39332">
    <property type="entry name" value="BLL4707 PROTEIN"/>
    <property type="match status" value="1"/>
</dbReference>
<dbReference type="Gene3D" id="3.30.530.20">
    <property type="match status" value="1"/>
</dbReference>
<dbReference type="CDD" id="cd07821">
    <property type="entry name" value="PYR_PYL_RCAR_like"/>
    <property type="match status" value="1"/>
</dbReference>
<dbReference type="InterPro" id="IPR023393">
    <property type="entry name" value="START-like_dom_sf"/>
</dbReference>
<name>A0A1I4BBN2_9GAMM</name>
<dbReference type="SUPFAM" id="SSF55961">
    <property type="entry name" value="Bet v1-like"/>
    <property type="match status" value="1"/>
</dbReference>
<dbReference type="RefSeq" id="WP_091715535.1">
    <property type="nucleotide sequence ID" value="NZ_FOSH01000018.1"/>
</dbReference>
<proteinExistence type="predicted"/>
<feature type="chain" id="PRO_5011641654" evidence="1">
    <location>
        <begin position="22"/>
        <end position="173"/>
    </location>
</feature>
<keyword evidence="3" id="KW-1185">Reference proteome</keyword>